<feature type="region of interest" description="Disordered" evidence="1">
    <location>
        <begin position="24"/>
        <end position="45"/>
    </location>
</feature>
<evidence type="ECO:0000256" key="1">
    <source>
        <dbReference type="SAM" id="MobiDB-lite"/>
    </source>
</evidence>
<feature type="domain" description="Multidrug resistance protein MdtA-like C-terminal permuted SH3" evidence="2">
    <location>
        <begin position="200"/>
        <end position="256"/>
    </location>
</feature>
<accession>A0A3B1A3J3</accession>
<evidence type="ECO:0000259" key="2">
    <source>
        <dbReference type="Pfam" id="PF25967"/>
    </source>
</evidence>
<name>A0A3B1A3J3_9ZZZZ</name>
<protein>
    <recommendedName>
        <fullName evidence="2">Multidrug resistance protein MdtA-like C-terminal permuted SH3 domain-containing protein</fullName>
    </recommendedName>
</protein>
<dbReference type="InterPro" id="IPR058627">
    <property type="entry name" value="MdtA-like_C"/>
</dbReference>
<organism evidence="3">
    <name type="scientific">hydrothermal vent metagenome</name>
    <dbReference type="NCBI Taxonomy" id="652676"/>
    <lineage>
        <taxon>unclassified sequences</taxon>
        <taxon>metagenomes</taxon>
        <taxon>ecological metagenomes</taxon>
    </lineage>
</organism>
<reference evidence="3" key="1">
    <citation type="submission" date="2018-06" db="EMBL/GenBank/DDBJ databases">
        <authorList>
            <person name="Zhirakovskaya E."/>
        </authorList>
    </citation>
    <scope>NUCLEOTIDE SEQUENCE</scope>
</reference>
<dbReference type="AlphaFoldDB" id="A0A3B1A3J3"/>
<dbReference type="Pfam" id="PF25967">
    <property type="entry name" value="RND-MFP_C"/>
    <property type="match status" value="1"/>
</dbReference>
<evidence type="ECO:0000313" key="3">
    <source>
        <dbReference type="EMBL" id="VAW88304.1"/>
    </source>
</evidence>
<sequence>MQTHLIAPFLLLFVLTSCGGTDHDNHESGPHDHGDDIEHDHSGDDQHVDRSLHIVHFSDNNELFLQYETLVAKRDSVFLAHLTDLTNYTPIPGGFITITLSGGGFPDETFSGKRPVRDGIHIEVALPQYAGQRQLSLHFESTTTTTSHNLGRVTVYPDYATSKNSAERIIPENAIYLEKEAQWQAGLAVQMPIINKQHQLTLPTSAIYQNNSENFIHVLKGGEFFEQRKITISNTDHGKVAILSGVTAKEYVVIKGNHTLLPGIQSAPSEMAHTIDETSDHHH</sequence>
<dbReference type="EMBL" id="UOFQ01000093">
    <property type="protein sequence ID" value="VAW88304.1"/>
    <property type="molecule type" value="Genomic_DNA"/>
</dbReference>
<dbReference type="Gene3D" id="2.40.420.20">
    <property type="match status" value="1"/>
</dbReference>
<gene>
    <name evidence="3" type="ORF">MNBD_GAMMA17-1380</name>
</gene>
<proteinExistence type="predicted"/>